<keyword evidence="3" id="KW-1185">Reference proteome</keyword>
<organism evidence="2 3">
    <name type="scientific">Trifolium subterraneum</name>
    <name type="common">Subterranean clover</name>
    <dbReference type="NCBI Taxonomy" id="3900"/>
    <lineage>
        <taxon>Eukaryota</taxon>
        <taxon>Viridiplantae</taxon>
        <taxon>Streptophyta</taxon>
        <taxon>Embryophyta</taxon>
        <taxon>Tracheophyta</taxon>
        <taxon>Spermatophyta</taxon>
        <taxon>Magnoliopsida</taxon>
        <taxon>eudicotyledons</taxon>
        <taxon>Gunneridae</taxon>
        <taxon>Pentapetalae</taxon>
        <taxon>rosids</taxon>
        <taxon>fabids</taxon>
        <taxon>Fabales</taxon>
        <taxon>Fabaceae</taxon>
        <taxon>Papilionoideae</taxon>
        <taxon>50 kb inversion clade</taxon>
        <taxon>NPAAA clade</taxon>
        <taxon>Hologalegina</taxon>
        <taxon>IRL clade</taxon>
        <taxon>Trifolieae</taxon>
        <taxon>Trifolium</taxon>
    </lineage>
</organism>
<gene>
    <name evidence="2" type="ORF">TSUD_368280</name>
</gene>
<dbReference type="AlphaFoldDB" id="A0A2Z6M4H9"/>
<reference evidence="3" key="1">
    <citation type="journal article" date="2017" name="Front. Plant Sci.">
        <title>Climate Clever Clovers: New Paradigm to Reduce the Environmental Footprint of Ruminants by Breeding Low Methanogenic Forages Utilizing Haplotype Variation.</title>
        <authorList>
            <person name="Kaur P."/>
            <person name="Appels R."/>
            <person name="Bayer P.E."/>
            <person name="Keeble-Gagnere G."/>
            <person name="Wang J."/>
            <person name="Hirakawa H."/>
            <person name="Shirasawa K."/>
            <person name="Vercoe P."/>
            <person name="Stefanova K."/>
            <person name="Durmic Z."/>
            <person name="Nichols P."/>
            <person name="Revell C."/>
            <person name="Isobe S.N."/>
            <person name="Edwards D."/>
            <person name="Erskine W."/>
        </authorList>
    </citation>
    <scope>NUCLEOTIDE SEQUENCE [LARGE SCALE GENOMIC DNA]</scope>
    <source>
        <strain evidence="3">cv. Daliak</strain>
    </source>
</reference>
<dbReference type="Pfam" id="PF13966">
    <property type="entry name" value="zf-RVT"/>
    <property type="match status" value="1"/>
</dbReference>
<accession>A0A2Z6M4H9</accession>
<dbReference type="Proteomes" id="UP000242715">
    <property type="component" value="Unassembled WGS sequence"/>
</dbReference>
<dbReference type="PANTHER" id="PTHR36617:SF16">
    <property type="entry name" value="OS04G0516500 PROTEIN"/>
    <property type="match status" value="1"/>
</dbReference>
<proteinExistence type="predicted"/>
<dbReference type="Gene3D" id="3.60.10.10">
    <property type="entry name" value="Endonuclease/exonuclease/phosphatase"/>
    <property type="match status" value="1"/>
</dbReference>
<dbReference type="OrthoDB" id="1435533at2759"/>
<feature type="domain" description="Reverse transcriptase zinc-binding" evidence="1">
    <location>
        <begin position="786"/>
        <end position="868"/>
    </location>
</feature>
<sequence length="940" mass="106826">MIIGSLNVRGLGGRIKKKEVREIIYSNHLDFIAIQETKLQVVDEGLCHYLWGNPFCEWSFILVVGNSGGILSIWSCEKGESIFSFVGPSFIGTCFEWGVSSVQCFVVNVYSKCALSDKRIMWDKLINFKLAFGGEAWCVVGDFNPAVHVVPAQWGCYEYVRPVLSVGWVVGALGGRNPMALPRDISDHCPIILRYSSQLWGPKPFRFNNFWLNHHGFSEAVKKNWVCPAPQNWMAFKLKEKLIALKPNLKIWNKEVFGILDRRIELISEAICELDLKAGSSILLPVEIEARHKALADLWGLLKCKESQLFQRSKSRWLKEGDVNTKYFHASVKSRGRKNVILARNVGGRWVESVADVRSEIVDYFSTHFSETMEDRPTLDGIVFQGLSSQKMGILTAPFNEAEIKKVVVSSDGNNSPRPDGFNFLFFKSFWDLLKDKVGIMFDQLFGTANLPRNLSSYFITLIPKIEAPPFIKGRQLVDGVVAVNEWRSWIRACVFTGTLAVLVNGCLNEEINIQRGRAKEICMFKGFKVGINGLSVSHLQYAYDTIFLGEASIENLWTLKTILRCFEMASGLKVNYAKSSVMGVTVSSDFLNLAERFLHCSIGSIPFTYLGLLVGANPRKESTWKHLLMALSSKLGVWRNRYGTIFPSPHLGGRPNCFSRVSSWWKDVSHLGGRTVARSDWFSERVIRKVSNGNLTAFWFDPWVGDLSIKDRYHMLFQVSEQCLELVGNMGLWEHGQWLWDFRWRRELSVAEFELLRNLLQVVSQSSLLRMEDSWVWTMDPTGSYSGKSAYLAITGVEATHEPNSLLARVWKSWAPSKVLVFSWQLLQDRVPTKQNLLRRRIFMEAFQSLCALCGDVVESVDHLFITYDCIFIFWYNLARWLGFELVSPNSISSLFEGFLGLGVSRKSSGRFNQSCAGADRGWCRIWVLASVDSTRWVV</sequence>
<dbReference type="SUPFAM" id="SSF56219">
    <property type="entry name" value="DNase I-like"/>
    <property type="match status" value="1"/>
</dbReference>
<protein>
    <recommendedName>
        <fullName evidence="1">Reverse transcriptase zinc-binding domain-containing protein</fullName>
    </recommendedName>
</protein>
<name>A0A2Z6M4H9_TRISU</name>
<dbReference type="InterPro" id="IPR026960">
    <property type="entry name" value="RVT-Znf"/>
</dbReference>
<dbReference type="PANTHER" id="PTHR36617">
    <property type="entry name" value="PROTEIN, PUTATIVE-RELATED"/>
    <property type="match status" value="1"/>
</dbReference>
<evidence type="ECO:0000313" key="2">
    <source>
        <dbReference type="EMBL" id="GAU16879.1"/>
    </source>
</evidence>
<evidence type="ECO:0000259" key="1">
    <source>
        <dbReference type="Pfam" id="PF13966"/>
    </source>
</evidence>
<dbReference type="EMBL" id="DF973164">
    <property type="protein sequence ID" value="GAU16879.1"/>
    <property type="molecule type" value="Genomic_DNA"/>
</dbReference>
<dbReference type="InterPro" id="IPR036691">
    <property type="entry name" value="Endo/exonu/phosph_ase_sf"/>
</dbReference>
<evidence type="ECO:0000313" key="3">
    <source>
        <dbReference type="Proteomes" id="UP000242715"/>
    </source>
</evidence>